<dbReference type="PANTHER" id="PTHR37813:SF1">
    <property type="entry name" value="FELS-2 PROPHAGE PROTEIN"/>
    <property type="match status" value="1"/>
</dbReference>
<proteinExistence type="predicted"/>
<evidence type="ECO:0000256" key="1">
    <source>
        <dbReference type="ARBA" id="ARBA00022612"/>
    </source>
</evidence>
<accession>A0A918PEP6</accession>
<keyword evidence="1" id="KW-1188">Viral release from host cell</keyword>
<name>A0A918PEP6_9SPHN</name>
<keyword evidence="3" id="KW-0812">Transmembrane</keyword>
<dbReference type="AlphaFoldDB" id="A0A918PEP6"/>
<dbReference type="Pfam" id="PF10145">
    <property type="entry name" value="PhageMin_Tail"/>
    <property type="match status" value="1"/>
</dbReference>
<dbReference type="RefSeq" id="WP_189620755.1">
    <property type="nucleotide sequence ID" value="NZ_BMZA01000004.1"/>
</dbReference>
<evidence type="ECO:0000313" key="5">
    <source>
        <dbReference type="EMBL" id="GGZ02604.1"/>
    </source>
</evidence>
<sequence>MNNKLSLLVNFIGVDKMSTGLRNIVGLSRKGSQSIRALNGEAKKLQNEIKRYDRLIEQTTGNTTHLWNSQKQKLQELETVQSRIARQQRIMAIDADRQAMANRAAALKGKGQENVLGGAALAAPLILATTKAAEFSSGMVDIQQKAELSDRATAQMANNIIAAAAAARQLPEDMRAGVDVLSGFGLDPRKAALMIAPIGRLGTAFKVDLSDGAAAAYANLNNLKVPITQTSAALDVMAAAGNAGAFEVKDMARHFPSLTAQMQALGQKGVPAVADLSAALQIARRGAGDADEAANNVQNLLSKINSPGTIAAFKKNFGVDLPNALKRAYAEGKTPIEAIAEITKKATGGDMAKLGFAFEDMQAQSALRTLIQNMDDYRQMRAQIARSSGTVDKAFDQRVTRDATVQWRAFLGTASRLAIVLGTTLLPVATDVLGMMGSAATAVANWAQAHPALAAGLMKGAAALITFKVGLGAAQYALGAILGPVANVIAFARKAAPVLGLLRTAVIFLGQGFLRAGAMMLANPIVLLITAIVVAVGAAAYLIYTHWDRIKAAFLGGVAWVKKTIGGLPGWLKNIGAMMMQGMLLAINPMALAWKLIEVARNGVSAFRKYLGINSPSRVFMALGGHVAGGLERGIDGNRHGPARAVGRMAAGVMAAGAISLSPMQAAAGPIGSGRGGGDTYIFKIYQQPGEDGEALARRTADLIDRMKARKARGSYEDR</sequence>
<dbReference type="Proteomes" id="UP000648075">
    <property type="component" value="Unassembled WGS sequence"/>
</dbReference>
<keyword evidence="3" id="KW-0472">Membrane</keyword>
<reference evidence="5" key="1">
    <citation type="journal article" date="2014" name="Int. J. Syst. Evol. Microbiol.">
        <title>Complete genome sequence of Corynebacterium casei LMG S-19264T (=DSM 44701T), isolated from a smear-ripened cheese.</title>
        <authorList>
            <consortium name="US DOE Joint Genome Institute (JGI-PGF)"/>
            <person name="Walter F."/>
            <person name="Albersmeier A."/>
            <person name="Kalinowski J."/>
            <person name="Ruckert C."/>
        </authorList>
    </citation>
    <scope>NUCLEOTIDE SEQUENCE</scope>
    <source>
        <strain evidence="5">KCTC 32255</strain>
    </source>
</reference>
<keyword evidence="2" id="KW-0175">Coiled coil</keyword>
<keyword evidence="6" id="KW-1185">Reference proteome</keyword>
<organism evidence="5 6">
    <name type="scientific">Novosphingobium colocasiae</name>
    <dbReference type="NCBI Taxonomy" id="1256513"/>
    <lineage>
        <taxon>Bacteria</taxon>
        <taxon>Pseudomonadati</taxon>
        <taxon>Pseudomonadota</taxon>
        <taxon>Alphaproteobacteria</taxon>
        <taxon>Sphingomonadales</taxon>
        <taxon>Sphingomonadaceae</taxon>
        <taxon>Novosphingobium</taxon>
    </lineage>
</organism>
<comment type="caution">
    <text evidence="5">The sequence shown here is derived from an EMBL/GenBank/DDBJ whole genome shotgun (WGS) entry which is preliminary data.</text>
</comment>
<keyword evidence="3" id="KW-1133">Transmembrane helix</keyword>
<feature type="domain" description="Phage tail tape measure protein" evidence="4">
    <location>
        <begin position="174"/>
        <end position="350"/>
    </location>
</feature>
<evidence type="ECO:0000259" key="4">
    <source>
        <dbReference type="Pfam" id="PF10145"/>
    </source>
</evidence>
<evidence type="ECO:0000256" key="2">
    <source>
        <dbReference type="SAM" id="Coils"/>
    </source>
</evidence>
<feature type="transmembrane region" description="Helical" evidence="3">
    <location>
        <begin position="499"/>
        <end position="518"/>
    </location>
</feature>
<evidence type="ECO:0000256" key="3">
    <source>
        <dbReference type="SAM" id="Phobius"/>
    </source>
</evidence>
<dbReference type="NCBIfam" id="TIGR01760">
    <property type="entry name" value="tape_meas_TP901"/>
    <property type="match status" value="1"/>
</dbReference>
<protein>
    <recommendedName>
        <fullName evidence="4">Phage tail tape measure protein domain-containing protein</fullName>
    </recommendedName>
</protein>
<feature type="coiled-coil region" evidence="2">
    <location>
        <begin position="35"/>
        <end position="62"/>
    </location>
</feature>
<feature type="transmembrane region" description="Helical" evidence="3">
    <location>
        <begin position="524"/>
        <end position="544"/>
    </location>
</feature>
<reference evidence="5" key="2">
    <citation type="submission" date="2020-09" db="EMBL/GenBank/DDBJ databases">
        <authorList>
            <person name="Sun Q."/>
            <person name="Kim S."/>
        </authorList>
    </citation>
    <scope>NUCLEOTIDE SEQUENCE</scope>
    <source>
        <strain evidence="5">KCTC 32255</strain>
    </source>
</reference>
<evidence type="ECO:0000313" key="6">
    <source>
        <dbReference type="Proteomes" id="UP000648075"/>
    </source>
</evidence>
<feature type="transmembrane region" description="Helical" evidence="3">
    <location>
        <begin position="473"/>
        <end position="492"/>
    </location>
</feature>
<gene>
    <name evidence="5" type="ORF">GCM10011614_17100</name>
</gene>
<dbReference type="InterPro" id="IPR010090">
    <property type="entry name" value="Phage_tape_meas"/>
</dbReference>
<dbReference type="EMBL" id="BMZA01000004">
    <property type="protein sequence ID" value="GGZ02604.1"/>
    <property type="molecule type" value="Genomic_DNA"/>
</dbReference>
<dbReference type="PANTHER" id="PTHR37813">
    <property type="entry name" value="FELS-2 PROPHAGE PROTEIN"/>
    <property type="match status" value="1"/>
</dbReference>